<evidence type="ECO:0000256" key="1">
    <source>
        <dbReference type="SAM" id="MobiDB-lite"/>
    </source>
</evidence>
<protein>
    <submittedName>
        <fullName evidence="2">Uncharacterized protein</fullName>
    </submittedName>
</protein>
<dbReference type="Proteomes" id="UP000013827">
    <property type="component" value="Unassembled WGS sequence"/>
</dbReference>
<organism evidence="2 3">
    <name type="scientific">Emiliania huxleyi (strain CCMP1516)</name>
    <dbReference type="NCBI Taxonomy" id="280463"/>
    <lineage>
        <taxon>Eukaryota</taxon>
        <taxon>Haptista</taxon>
        <taxon>Haptophyta</taxon>
        <taxon>Prymnesiophyceae</taxon>
        <taxon>Isochrysidales</taxon>
        <taxon>Noelaerhabdaceae</taxon>
        <taxon>Emiliania</taxon>
    </lineage>
</organism>
<dbReference type="HOGENOM" id="CLU_068479_0_0_1"/>
<reference evidence="3" key="1">
    <citation type="journal article" date="2013" name="Nature">
        <title>Pan genome of the phytoplankton Emiliania underpins its global distribution.</title>
        <authorList>
            <person name="Read B.A."/>
            <person name="Kegel J."/>
            <person name="Klute M.J."/>
            <person name="Kuo A."/>
            <person name="Lefebvre S.C."/>
            <person name="Maumus F."/>
            <person name="Mayer C."/>
            <person name="Miller J."/>
            <person name="Monier A."/>
            <person name="Salamov A."/>
            <person name="Young J."/>
            <person name="Aguilar M."/>
            <person name="Claverie J.M."/>
            <person name="Frickenhaus S."/>
            <person name="Gonzalez K."/>
            <person name="Herman E.K."/>
            <person name="Lin Y.C."/>
            <person name="Napier J."/>
            <person name="Ogata H."/>
            <person name="Sarno A.F."/>
            <person name="Shmutz J."/>
            <person name="Schroeder D."/>
            <person name="de Vargas C."/>
            <person name="Verret F."/>
            <person name="von Dassow P."/>
            <person name="Valentin K."/>
            <person name="Van de Peer Y."/>
            <person name="Wheeler G."/>
            <person name="Dacks J.B."/>
            <person name="Delwiche C.F."/>
            <person name="Dyhrman S.T."/>
            <person name="Glockner G."/>
            <person name="John U."/>
            <person name="Richards T."/>
            <person name="Worden A.Z."/>
            <person name="Zhang X."/>
            <person name="Grigoriev I.V."/>
            <person name="Allen A.E."/>
            <person name="Bidle K."/>
            <person name="Borodovsky M."/>
            <person name="Bowler C."/>
            <person name="Brownlee C."/>
            <person name="Cock J.M."/>
            <person name="Elias M."/>
            <person name="Gladyshev V.N."/>
            <person name="Groth M."/>
            <person name="Guda C."/>
            <person name="Hadaegh A."/>
            <person name="Iglesias-Rodriguez M.D."/>
            <person name="Jenkins J."/>
            <person name="Jones B.M."/>
            <person name="Lawson T."/>
            <person name="Leese F."/>
            <person name="Lindquist E."/>
            <person name="Lobanov A."/>
            <person name="Lomsadze A."/>
            <person name="Malik S.B."/>
            <person name="Marsh M.E."/>
            <person name="Mackinder L."/>
            <person name="Mock T."/>
            <person name="Mueller-Roeber B."/>
            <person name="Pagarete A."/>
            <person name="Parker M."/>
            <person name="Probert I."/>
            <person name="Quesneville H."/>
            <person name="Raines C."/>
            <person name="Rensing S.A."/>
            <person name="Riano-Pachon D.M."/>
            <person name="Richier S."/>
            <person name="Rokitta S."/>
            <person name="Shiraiwa Y."/>
            <person name="Soanes D.M."/>
            <person name="van der Giezen M."/>
            <person name="Wahlund T.M."/>
            <person name="Williams B."/>
            <person name="Wilson W."/>
            <person name="Wolfe G."/>
            <person name="Wurch L.L."/>
        </authorList>
    </citation>
    <scope>NUCLEOTIDE SEQUENCE</scope>
</reference>
<proteinExistence type="predicted"/>
<dbReference type="AlphaFoldDB" id="A0A0D3JMH3"/>
<dbReference type="PANTHER" id="PTHR33504:SF2">
    <property type="entry name" value="PROTEIN MFI"/>
    <property type="match status" value="1"/>
</dbReference>
<feature type="region of interest" description="Disordered" evidence="1">
    <location>
        <begin position="105"/>
        <end position="135"/>
    </location>
</feature>
<dbReference type="eggNOG" id="ENOG502QSTG">
    <property type="taxonomic scope" value="Eukaryota"/>
</dbReference>
<dbReference type="KEGG" id="ehx:EMIHUDRAFT_101096"/>
<dbReference type="EnsemblProtists" id="EOD24708">
    <property type="protein sequence ID" value="EOD24708"/>
    <property type="gene ID" value="EMIHUDRAFT_101096"/>
</dbReference>
<dbReference type="PaxDb" id="2903-EOD24708"/>
<keyword evidence="3" id="KW-1185">Reference proteome</keyword>
<name>A0A0D3JMH3_EMIH1</name>
<dbReference type="OMA" id="KMDFHYS"/>
<reference evidence="2" key="2">
    <citation type="submission" date="2024-10" db="UniProtKB">
        <authorList>
            <consortium name="EnsemblProtists"/>
        </authorList>
    </citation>
    <scope>IDENTIFICATION</scope>
</reference>
<dbReference type="RefSeq" id="XP_005777137.1">
    <property type="nucleotide sequence ID" value="XM_005777080.1"/>
</dbReference>
<feature type="compositionally biased region" description="Basic and acidic residues" evidence="1">
    <location>
        <begin position="122"/>
        <end position="135"/>
    </location>
</feature>
<dbReference type="STRING" id="2903.R1CP21"/>
<evidence type="ECO:0000313" key="2">
    <source>
        <dbReference type="EnsemblProtists" id="EOD24708"/>
    </source>
</evidence>
<dbReference type="GeneID" id="17270255"/>
<sequence length="265" mass="29539">MRLRPPSVALAASKVQRSWRAHASRQILAYLRGMIEFRETAGDASQLLRCINPREAQLMADASLSSHVRFRLGGASFPPSIYYKVFTHGAITDVGAFAPRDYTAARKQPWPGSRSSTPRPDSATDHRKQQTVADKRAGWYSRVENNGWRLVSDRLLASFDEVTARTAAAVVDWAHVKLERRGARSKRQRQRKMRWLQAMYKEGRAGTFDCEPLAGLSGSGGGSDEELDALLSWTGSLDYDAYRESWLSLATSTAHPQQSQSEPPS</sequence>
<dbReference type="PANTHER" id="PTHR33504">
    <property type="entry name" value="NADH DEHYDROGENASE (UBIQUINONE) 1 BETA SUBCOMPLEX, 4"/>
    <property type="match status" value="1"/>
</dbReference>
<evidence type="ECO:0000313" key="3">
    <source>
        <dbReference type="Proteomes" id="UP000013827"/>
    </source>
</evidence>
<accession>A0A0D3JMH3</accession>